<organism evidence="2 3">
    <name type="scientific">Lactuca sativa</name>
    <name type="common">Garden lettuce</name>
    <dbReference type="NCBI Taxonomy" id="4236"/>
    <lineage>
        <taxon>Eukaryota</taxon>
        <taxon>Viridiplantae</taxon>
        <taxon>Streptophyta</taxon>
        <taxon>Embryophyta</taxon>
        <taxon>Tracheophyta</taxon>
        <taxon>Spermatophyta</taxon>
        <taxon>Magnoliopsida</taxon>
        <taxon>eudicotyledons</taxon>
        <taxon>Gunneridae</taxon>
        <taxon>Pentapetalae</taxon>
        <taxon>asterids</taxon>
        <taxon>campanulids</taxon>
        <taxon>Asterales</taxon>
        <taxon>Asteraceae</taxon>
        <taxon>Cichorioideae</taxon>
        <taxon>Cichorieae</taxon>
        <taxon>Lactucinae</taxon>
        <taxon>Lactuca</taxon>
    </lineage>
</organism>
<dbReference type="Proteomes" id="UP000235145">
    <property type="component" value="Unassembled WGS sequence"/>
</dbReference>
<evidence type="ECO:0000256" key="1">
    <source>
        <dbReference type="SAM" id="Phobius"/>
    </source>
</evidence>
<dbReference type="EMBL" id="NBSK02000002">
    <property type="protein sequence ID" value="KAJ0221793.1"/>
    <property type="molecule type" value="Genomic_DNA"/>
</dbReference>
<dbReference type="AlphaFoldDB" id="A0A9R1WDB3"/>
<comment type="caution">
    <text evidence="2">The sequence shown here is derived from an EMBL/GenBank/DDBJ whole genome shotgun (WGS) entry which is preliminary data.</text>
</comment>
<keyword evidence="3" id="KW-1185">Reference proteome</keyword>
<evidence type="ECO:0008006" key="4">
    <source>
        <dbReference type="Google" id="ProtNLM"/>
    </source>
</evidence>
<keyword evidence="1" id="KW-0812">Transmembrane</keyword>
<name>A0A9R1WDB3_LACSA</name>
<accession>A0A9R1WDB3</accession>
<keyword evidence="1" id="KW-0472">Membrane</keyword>
<reference evidence="2 3" key="1">
    <citation type="journal article" date="2017" name="Nat. Commun.">
        <title>Genome assembly with in vitro proximity ligation data and whole-genome triplication in lettuce.</title>
        <authorList>
            <person name="Reyes-Chin-Wo S."/>
            <person name="Wang Z."/>
            <person name="Yang X."/>
            <person name="Kozik A."/>
            <person name="Arikit S."/>
            <person name="Song C."/>
            <person name="Xia L."/>
            <person name="Froenicke L."/>
            <person name="Lavelle D.O."/>
            <person name="Truco M.J."/>
            <person name="Xia R."/>
            <person name="Zhu S."/>
            <person name="Xu C."/>
            <person name="Xu H."/>
            <person name="Xu X."/>
            <person name="Cox K."/>
            <person name="Korf I."/>
            <person name="Meyers B.C."/>
            <person name="Michelmore R.W."/>
        </authorList>
    </citation>
    <scope>NUCLEOTIDE SEQUENCE [LARGE SCALE GENOMIC DNA]</scope>
    <source>
        <strain evidence="3">cv. Salinas</strain>
        <tissue evidence="2">Seedlings</tissue>
    </source>
</reference>
<gene>
    <name evidence="2" type="ORF">LSAT_V11C200054970</name>
</gene>
<dbReference type="PANTHER" id="PTHR31973:SF187">
    <property type="entry name" value="MUTATOR TRANSPOSASE MUDRA PROTEIN"/>
    <property type="match status" value="1"/>
</dbReference>
<sequence length="328" mass="37837">MSFSDSENEKSFNHLLVYLHNLRRSNPHTHIHIKTDLMDRFLACFLAIGWVIHFFSNFIFLYLRGDYLKTMFVAVAKDGNNQTFPIAFSMAVENNLDNCTCFLMSLKESFGNGREVAFISNMDDVVSSCINIVFTDSYHGYTCNSVHKYIRTRVSYGRSLDPLFWMTLKAYTMSIFEQNFARLSCDAHELLANISNLKWARDYVPNILLSLNQHNVSIITLIEEIREYMQRTFVERSLTAGSLTTVLTPHAEMVLHKRIQKSVRLGIACGHAITTVRHSNMHELVDMVKVFYHADVFQIVCQTQTIYPVPPQSEWEIPDPLMVVLLPM</sequence>
<keyword evidence="1" id="KW-1133">Transmembrane helix</keyword>
<protein>
    <recommendedName>
        <fullName evidence="4">MULE transposase domain-containing protein</fullName>
    </recommendedName>
</protein>
<proteinExistence type="predicted"/>
<evidence type="ECO:0000313" key="3">
    <source>
        <dbReference type="Proteomes" id="UP000235145"/>
    </source>
</evidence>
<dbReference type="PANTHER" id="PTHR31973">
    <property type="entry name" value="POLYPROTEIN, PUTATIVE-RELATED"/>
    <property type="match status" value="1"/>
</dbReference>
<evidence type="ECO:0000313" key="2">
    <source>
        <dbReference type="EMBL" id="KAJ0221793.1"/>
    </source>
</evidence>
<feature type="transmembrane region" description="Helical" evidence="1">
    <location>
        <begin position="41"/>
        <end position="63"/>
    </location>
</feature>